<dbReference type="Pfam" id="PF13406">
    <property type="entry name" value="SLT_2"/>
    <property type="match status" value="1"/>
</dbReference>
<dbReference type="EMBL" id="FJYW01000008">
    <property type="protein sequence ID" value="CZX81617.1"/>
    <property type="molecule type" value="Genomic_DNA"/>
</dbReference>
<dbReference type="SUPFAM" id="SSF53955">
    <property type="entry name" value="Lysozyme-like"/>
    <property type="match status" value="1"/>
</dbReference>
<evidence type="ECO:0000313" key="4">
    <source>
        <dbReference type="Proteomes" id="UP000076205"/>
    </source>
</evidence>
<dbReference type="Proteomes" id="UP000076205">
    <property type="component" value="Unassembled WGS sequence"/>
</dbReference>
<dbReference type="FunFam" id="1.10.8.350:FF:000001">
    <property type="entry name" value="Lytic murein transglycosylase B"/>
    <property type="match status" value="1"/>
</dbReference>
<dbReference type="Gene3D" id="1.10.8.350">
    <property type="entry name" value="Bacterial muramidase"/>
    <property type="match status" value="1"/>
</dbReference>
<dbReference type="EC" id="4.2.2.-" evidence="3"/>
<dbReference type="InterPro" id="IPR043426">
    <property type="entry name" value="MltB-like"/>
</dbReference>
<dbReference type="CDD" id="cd13399">
    <property type="entry name" value="Slt35-like"/>
    <property type="match status" value="1"/>
</dbReference>
<organism evidence="3 4">
    <name type="scientific">Enterobacter hormaechei</name>
    <dbReference type="NCBI Taxonomy" id="158836"/>
    <lineage>
        <taxon>Bacteria</taxon>
        <taxon>Pseudomonadati</taxon>
        <taxon>Pseudomonadota</taxon>
        <taxon>Gammaproteobacteria</taxon>
        <taxon>Enterobacterales</taxon>
        <taxon>Enterobacteriaceae</taxon>
        <taxon>Enterobacter</taxon>
        <taxon>Enterobacter cloacae complex</taxon>
    </lineage>
</organism>
<keyword evidence="3" id="KW-0456">Lyase</keyword>
<protein>
    <submittedName>
        <fullName evidence="3">Membrane-bound lytic murein transglycosylase B</fullName>
        <ecNumber evidence="3">4.2.2.-</ecNumber>
    </submittedName>
</protein>
<dbReference type="PANTHER" id="PTHR30163">
    <property type="entry name" value="MEMBRANE-BOUND LYTIC MUREIN TRANSGLYCOSYLASE B"/>
    <property type="match status" value="1"/>
</dbReference>
<feature type="active site" evidence="1">
    <location>
        <position position="197"/>
    </location>
</feature>
<feature type="domain" description="Transglycosylase SLT" evidence="2">
    <location>
        <begin position="94"/>
        <end position="387"/>
    </location>
</feature>
<proteinExistence type="predicted"/>
<dbReference type="PANTHER" id="PTHR30163:SF9">
    <property type="entry name" value="MEMBRANE-BOUND LYTIC MUREIN TRANSGLYCOSYLASE B"/>
    <property type="match status" value="1"/>
</dbReference>
<evidence type="ECO:0000313" key="3">
    <source>
        <dbReference type="EMBL" id="CZX81617.1"/>
    </source>
</evidence>
<reference evidence="3 4" key="1">
    <citation type="submission" date="2016-03" db="EMBL/GenBank/DDBJ databases">
        <authorList>
            <consortium name="Pathogen Informatics"/>
        </authorList>
    </citation>
    <scope>NUCLEOTIDE SEQUENCE [LARGE SCALE GENOMIC DNA]</scope>
    <source>
        <strain evidence="4">e1424</strain>
    </source>
</reference>
<dbReference type="NCBIfam" id="NF008029">
    <property type="entry name" value="PRK10760.1"/>
    <property type="match status" value="1"/>
</dbReference>
<evidence type="ECO:0000256" key="1">
    <source>
        <dbReference type="PIRSR" id="PIRSR611757-1"/>
    </source>
</evidence>
<name>A0A822X3Q2_9ENTR</name>
<dbReference type="InterPro" id="IPR023346">
    <property type="entry name" value="Lysozyme-like_dom_sf"/>
</dbReference>
<dbReference type="GO" id="GO:0008933">
    <property type="term" value="F:peptidoglycan lytic transglycosylase activity"/>
    <property type="evidence" value="ECO:0007669"/>
    <property type="project" value="TreeGrafter"/>
</dbReference>
<comment type="caution">
    <text evidence="3">The sequence shown here is derived from an EMBL/GenBank/DDBJ whole genome shotgun (WGS) entry which is preliminary data.</text>
</comment>
<accession>A0A822X3Q2</accession>
<sequence>MVEKSADLRRGGVYRFLEELGMLYHTGFLPNSLNGCHMFKRRYAALLPALILLSACSSKPKTEAAQPTAGAPSGGFLLEPQHNMMQMGGDFANNPAAEQFIDKMVSKHGFDRQQLHAILSQAKRLDYVLRLMDRQAPTAQVPTGPNGAWLRYRKQFITPDNLQNGVVFWNQYEDALNRAWQVYGVPPEIIVGIIGVETRWGRIMGKTRILDALATLSFNYPRRAEYFSSELETFLLMARDEQDDPLDLKGSFAGAMGYGQFMPSSYKQYAVDFNGDGHINLWDPEDAIGSVANYFKAHGWTPGGQVAVQANGEAFGLENGFKTKYSVAQLAAAGLTPSQPLGNVDQVSLLRLDVGTGYQYWFGLPNFYTITRYNHSTHYAMAVWQLGLAVSQARVPAASPFSQ</sequence>
<dbReference type="InterPro" id="IPR031304">
    <property type="entry name" value="SLT_2"/>
</dbReference>
<dbReference type="AlphaFoldDB" id="A0A822X3Q2"/>
<dbReference type="Gene3D" id="1.10.530.10">
    <property type="match status" value="1"/>
</dbReference>
<dbReference type="InterPro" id="IPR011757">
    <property type="entry name" value="Lytic_transglycosylase_MltB"/>
</dbReference>
<evidence type="ECO:0000259" key="2">
    <source>
        <dbReference type="Pfam" id="PF13406"/>
    </source>
</evidence>
<gene>
    <name evidence="3" type="primary">mltB</name>
    <name evidence="3" type="ORF">SAMEA2273352_03440</name>
</gene>
<dbReference type="NCBIfam" id="TIGR02282">
    <property type="entry name" value="MltB"/>
    <property type="match status" value="1"/>
</dbReference>
<dbReference type="GO" id="GO:0009253">
    <property type="term" value="P:peptidoglycan catabolic process"/>
    <property type="evidence" value="ECO:0007669"/>
    <property type="project" value="TreeGrafter"/>
</dbReference>